<evidence type="ECO:0000313" key="3">
    <source>
        <dbReference type="Proteomes" id="UP000244924"/>
    </source>
</evidence>
<proteinExistence type="predicted"/>
<dbReference type="AlphaFoldDB" id="A0A2R8B7P5"/>
<dbReference type="EC" id="3.7.1.9" evidence="2"/>
<dbReference type="GO" id="GO:0018775">
    <property type="term" value="F:2-hydroxymuconate-semialdehyde hydrolase activity"/>
    <property type="evidence" value="ECO:0007669"/>
    <property type="project" value="UniProtKB-EC"/>
</dbReference>
<feature type="domain" description="AB hydrolase-1" evidence="1">
    <location>
        <begin position="61"/>
        <end position="299"/>
    </location>
</feature>
<dbReference type="InterPro" id="IPR050266">
    <property type="entry name" value="AB_hydrolase_sf"/>
</dbReference>
<evidence type="ECO:0000313" key="2">
    <source>
        <dbReference type="EMBL" id="SPH18655.1"/>
    </source>
</evidence>
<evidence type="ECO:0000259" key="1">
    <source>
        <dbReference type="Pfam" id="PF00561"/>
    </source>
</evidence>
<dbReference type="EMBL" id="OMOQ01000001">
    <property type="protein sequence ID" value="SPH18655.1"/>
    <property type="molecule type" value="Genomic_DNA"/>
</dbReference>
<dbReference type="Gene3D" id="3.40.50.1820">
    <property type="entry name" value="alpha/beta hydrolase"/>
    <property type="match status" value="1"/>
</dbReference>
<dbReference type="InterPro" id="IPR029058">
    <property type="entry name" value="AB_hydrolase_fold"/>
</dbReference>
<dbReference type="OrthoDB" id="9804723at2"/>
<dbReference type="PANTHER" id="PTHR43798">
    <property type="entry name" value="MONOACYLGLYCEROL LIPASE"/>
    <property type="match status" value="1"/>
</dbReference>
<sequence length="318" mass="33433">MKRRAVLGIGGLAAAAAAVGFPAKQRFDHAVAEARGRIAAPTRLASTRFGMVQWAEAGHGPPVLMLHGTGGGFDQGLLFARRLSGAGWRVIAPSRFGYLSSEFPADPSPAHQADALADLLDALAIDRIPVIGGSAGALSAIEFAIRHPERCEALVTLVPAAFAPDRPPMRPNALGAAIMRYGLQSDFLFWAGMTLAEGRMIGTLLATDPALVQAASPEERARAGEILRSILPVSARARGLLNDALHAGNPTPQELTAIAAPTLAISLEDDRFLTLDAARHIAQTVPGAKLLSYATGGHIWIGHDAEIFAEIDAYLRQA</sequence>
<dbReference type="SUPFAM" id="SSF53474">
    <property type="entry name" value="alpha/beta-Hydrolases"/>
    <property type="match status" value="1"/>
</dbReference>
<gene>
    <name evidence="2" type="primary">xylF</name>
    <name evidence="2" type="ORF">DEA8626_02195</name>
</gene>
<name>A0A2R8B7P5_9RHOB</name>
<accession>A0A2R8B7P5</accession>
<dbReference type="Proteomes" id="UP000244924">
    <property type="component" value="Unassembled WGS sequence"/>
</dbReference>
<dbReference type="RefSeq" id="WP_108852959.1">
    <property type="nucleotide sequence ID" value="NZ_OMOQ01000001.1"/>
</dbReference>
<reference evidence="2 3" key="1">
    <citation type="submission" date="2018-03" db="EMBL/GenBank/DDBJ databases">
        <authorList>
            <person name="Keele B.F."/>
        </authorList>
    </citation>
    <scope>NUCLEOTIDE SEQUENCE [LARGE SCALE GENOMIC DNA]</scope>
    <source>
        <strain evidence="2 3">CECT 8626</strain>
    </source>
</reference>
<dbReference type="InterPro" id="IPR000073">
    <property type="entry name" value="AB_hydrolase_1"/>
</dbReference>
<dbReference type="PRINTS" id="PR00111">
    <property type="entry name" value="ABHYDROLASE"/>
</dbReference>
<organism evidence="2 3">
    <name type="scientific">Albidovulum aquaemixtae</name>
    <dbReference type="NCBI Taxonomy" id="1542388"/>
    <lineage>
        <taxon>Bacteria</taxon>
        <taxon>Pseudomonadati</taxon>
        <taxon>Pseudomonadota</taxon>
        <taxon>Alphaproteobacteria</taxon>
        <taxon>Rhodobacterales</taxon>
        <taxon>Paracoccaceae</taxon>
        <taxon>Albidovulum</taxon>
    </lineage>
</organism>
<protein>
    <submittedName>
        <fullName evidence="2">2-hydroxymuconate semialdehyde hydrolase</fullName>
        <ecNumber evidence="2">3.7.1.9</ecNumber>
    </submittedName>
</protein>
<dbReference type="PANTHER" id="PTHR43798:SF33">
    <property type="entry name" value="HYDROLASE, PUTATIVE (AFU_ORTHOLOGUE AFUA_2G14860)-RELATED"/>
    <property type="match status" value="1"/>
</dbReference>
<dbReference type="Pfam" id="PF00561">
    <property type="entry name" value="Abhydrolase_1"/>
    <property type="match status" value="1"/>
</dbReference>
<keyword evidence="3" id="KW-1185">Reference proteome</keyword>
<dbReference type="GO" id="GO:0016020">
    <property type="term" value="C:membrane"/>
    <property type="evidence" value="ECO:0007669"/>
    <property type="project" value="TreeGrafter"/>
</dbReference>
<keyword evidence="2" id="KW-0378">Hydrolase</keyword>